<dbReference type="EMBL" id="CAHIKZ030002719">
    <property type="protein sequence ID" value="CAE1291101.1"/>
    <property type="molecule type" value="Genomic_DNA"/>
</dbReference>
<feature type="domain" description="UBP-type" evidence="20">
    <location>
        <begin position="168"/>
        <end position="276"/>
    </location>
</feature>
<evidence type="ECO:0000259" key="18">
    <source>
        <dbReference type="PROSITE" id="PS50030"/>
    </source>
</evidence>
<evidence type="ECO:0000313" key="22">
    <source>
        <dbReference type="Proteomes" id="UP000597762"/>
    </source>
</evidence>
<dbReference type="InterPro" id="IPR018200">
    <property type="entry name" value="USP_CS"/>
</dbReference>
<comment type="similarity">
    <text evidence="2 11 16">Belongs to the peptidase C19 family.</text>
</comment>
<dbReference type="InterPro" id="IPR009060">
    <property type="entry name" value="UBA-like_sf"/>
</dbReference>
<dbReference type="SUPFAM" id="SSF57850">
    <property type="entry name" value="RING/U-box"/>
    <property type="match status" value="1"/>
</dbReference>
<keyword evidence="4 11" id="KW-0479">Metal-binding</keyword>
<keyword evidence="6 15" id="KW-0863">Zinc-finger</keyword>
<evidence type="ECO:0000256" key="9">
    <source>
        <dbReference type="ARBA" id="ARBA00022807"/>
    </source>
</evidence>
<dbReference type="FunFam" id="3.30.40.10:FF:000026">
    <property type="entry name" value="Ubiquitin carboxyl-terminal hydrolase"/>
    <property type="match status" value="1"/>
</dbReference>
<feature type="domain" description="UBA" evidence="18">
    <location>
        <begin position="629"/>
        <end position="670"/>
    </location>
</feature>
<feature type="domain" description="UBA" evidence="18">
    <location>
        <begin position="693"/>
        <end position="733"/>
    </location>
</feature>
<dbReference type="GO" id="GO:0006508">
    <property type="term" value="P:proteolysis"/>
    <property type="evidence" value="ECO:0007669"/>
    <property type="project" value="UniProtKB-KW"/>
</dbReference>
<dbReference type="SMART" id="SM00165">
    <property type="entry name" value="UBA"/>
    <property type="match status" value="2"/>
</dbReference>
<feature type="binding site" evidence="14">
    <location>
        <position position="195"/>
    </location>
    <ligand>
        <name>Zn(2+)</name>
        <dbReference type="ChEBI" id="CHEBI:29105"/>
    </ligand>
</feature>
<evidence type="ECO:0000256" key="11">
    <source>
        <dbReference type="PIRNR" id="PIRNR016308"/>
    </source>
</evidence>
<dbReference type="Pfam" id="PF00627">
    <property type="entry name" value="UBA"/>
    <property type="match status" value="2"/>
</dbReference>
<dbReference type="PROSITE" id="PS50235">
    <property type="entry name" value="USP_3"/>
    <property type="match status" value="1"/>
</dbReference>
<dbReference type="AlphaFoldDB" id="A0A812D9Z9"/>
<evidence type="ECO:0000259" key="19">
    <source>
        <dbReference type="PROSITE" id="PS50235"/>
    </source>
</evidence>
<organism evidence="21 22">
    <name type="scientific">Acanthosepion pharaonis</name>
    <name type="common">Pharaoh cuttlefish</name>
    <name type="synonym">Sepia pharaonis</name>
    <dbReference type="NCBI Taxonomy" id="158019"/>
    <lineage>
        <taxon>Eukaryota</taxon>
        <taxon>Metazoa</taxon>
        <taxon>Spiralia</taxon>
        <taxon>Lophotrochozoa</taxon>
        <taxon>Mollusca</taxon>
        <taxon>Cephalopoda</taxon>
        <taxon>Coleoidea</taxon>
        <taxon>Decapodiformes</taxon>
        <taxon>Sepiida</taxon>
        <taxon>Sepiina</taxon>
        <taxon>Sepiidae</taxon>
        <taxon>Acanthosepion</taxon>
    </lineage>
</organism>
<sequence>MAGPLYENLNKIKIPLGGDKVFKDECAYSFDTPESPTGLYICMNTFLGLGKQHVERHCKKSGNTVFLHIKRRRKAIHKVSEDPPPQKKPTRLAIGVEGGFDANQKTFEFVEETSIVVLPDWTVYPFPNPELPEMVRMSASSILEAEDALKMEEAAMMAAGTWEGDKKIISKYAESLIQLDNGKKIPPTGWKCEQCDLTTNLWLNLTDGAILCGRRFFDGTGGNNHAVEYYQKTKYPLAVKLGTITADGADVYSYDEDEMVEDPYLAKHLAHFGINISSLQKTEKTMMELEIDLNQKIGEWDVIQESGSQLKPIYGKGYTGMRNLGNSCYMNSVMQVIFTIPDFKEKYFNHMEELFATAPNDPTSDFNAQMSKLSYGLLSGDYSKPPNEDETEEAEYLSPPKGIRPQMFKNLIGRGHPEFSSKRQQDAQDFFLHLINFIEGFFGLKLSFSLLFIFSLFSFFSLSLFSLSLFSFFSLFSVFLSLFLSLCFFCLCLSFFLSATNKVEVSAYEAKKAQLEAQGQKISPEELVRPRISLTSCIESFAAVETIDDFYSSALQSKSIVHKTTRFTSFPDYLMVQLNKFVIGNDWVPKKLDVSMDIPDELDLTGLQGTGLLPGEEELPSETSQPVVRIDDNLVSQLLDMGFPLEACQKAVYYTNNAGLEVATNWVMEHIGDDDFSSPLQLPGSDQSKSDVCPDESTLAIIMSMGFTRPQALKALKATDNNVERAVDWALSHAAELDAEMETDDGTSAAEAAQPEYRDGSGKYKLVAFISHMGTSTLVGHYVCHILKDNHWVIYNDEKVALSENPPKDLGYLYLYKRI</sequence>
<keyword evidence="7 11" id="KW-0833">Ubl conjugation pathway</keyword>
<dbReference type="Gene3D" id="3.30.40.10">
    <property type="entry name" value="Zinc/RING finger domain, C3HC4 (zinc finger)"/>
    <property type="match status" value="2"/>
</dbReference>
<evidence type="ECO:0000313" key="21">
    <source>
        <dbReference type="EMBL" id="CAE1291101.1"/>
    </source>
</evidence>
<dbReference type="InterPro" id="IPR041432">
    <property type="entry name" value="UBP13_Znf-UBP_var"/>
</dbReference>
<feature type="binding site" evidence="13">
    <location>
        <position position="254"/>
    </location>
    <ligand>
        <name>substrate</name>
    </ligand>
</feature>
<dbReference type="Gene3D" id="3.90.70.10">
    <property type="entry name" value="Cysteine proteinases"/>
    <property type="match status" value="1"/>
</dbReference>
<keyword evidence="8 11" id="KW-0378">Hydrolase</keyword>
<evidence type="ECO:0000256" key="6">
    <source>
        <dbReference type="ARBA" id="ARBA00022771"/>
    </source>
</evidence>
<keyword evidence="9 11" id="KW-0788">Thiol protease</keyword>
<keyword evidence="5" id="KW-0677">Repeat</keyword>
<evidence type="ECO:0000256" key="16">
    <source>
        <dbReference type="RuleBase" id="RU366025"/>
    </source>
</evidence>
<reference evidence="21" key="1">
    <citation type="submission" date="2021-01" db="EMBL/GenBank/DDBJ databases">
        <authorList>
            <person name="Li R."/>
            <person name="Bekaert M."/>
        </authorList>
    </citation>
    <scope>NUCLEOTIDE SEQUENCE</scope>
    <source>
        <strain evidence="21">Farmed</strain>
    </source>
</reference>
<dbReference type="CDD" id="cd02658">
    <property type="entry name" value="Peptidase_C19B"/>
    <property type="match status" value="1"/>
</dbReference>
<evidence type="ECO:0000256" key="7">
    <source>
        <dbReference type="ARBA" id="ARBA00022786"/>
    </source>
</evidence>
<evidence type="ECO:0000256" key="13">
    <source>
        <dbReference type="PIRSR" id="PIRSR016308-2"/>
    </source>
</evidence>
<dbReference type="SUPFAM" id="SSF46934">
    <property type="entry name" value="UBA-like"/>
    <property type="match status" value="1"/>
</dbReference>
<dbReference type="CDD" id="cd14386">
    <property type="entry name" value="UBA2_UBP5"/>
    <property type="match status" value="1"/>
</dbReference>
<evidence type="ECO:0000256" key="2">
    <source>
        <dbReference type="ARBA" id="ARBA00009085"/>
    </source>
</evidence>
<dbReference type="GO" id="GO:0016579">
    <property type="term" value="P:protein deubiquitination"/>
    <property type="evidence" value="ECO:0007669"/>
    <property type="project" value="InterPro"/>
</dbReference>
<dbReference type="InterPro" id="IPR001394">
    <property type="entry name" value="Peptidase_C19_UCH"/>
</dbReference>
<evidence type="ECO:0000256" key="5">
    <source>
        <dbReference type="ARBA" id="ARBA00022737"/>
    </source>
</evidence>
<comment type="caution">
    <text evidence="21">The sequence shown here is derived from an EMBL/GenBank/DDBJ whole genome shotgun (WGS) entry which is preliminary data.</text>
</comment>
<evidence type="ECO:0000256" key="3">
    <source>
        <dbReference type="ARBA" id="ARBA00022670"/>
    </source>
</evidence>
<comment type="catalytic activity">
    <reaction evidence="1 11 16">
        <text>Thiol-dependent hydrolysis of ester, thioester, amide, peptide and isopeptide bonds formed by the C-terminal Gly of ubiquitin (a 76-residue protein attached to proteins as an intracellular targeting signal).</text>
        <dbReference type="EC" id="3.4.19.12"/>
    </reaction>
</comment>
<dbReference type="Pfam" id="PF17807">
    <property type="entry name" value="zf-UBP_var"/>
    <property type="match status" value="1"/>
</dbReference>
<evidence type="ECO:0000256" key="8">
    <source>
        <dbReference type="ARBA" id="ARBA00022801"/>
    </source>
</evidence>
<keyword evidence="22" id="KW-1185">Reference proteome</keyword>
<feature type="binding site" evidence="13">
    <location>
        <position position="202"/>
    </location>
    <ligand>
        <name>substrate</name>
    </ligand>
</feature>
<feature type="binding site" evidence="14">
    <location>
        <position position="192"/>
    </location>
    <ligand>
        <name>Zn(2+)</name>
        <dbReference type="ChEBI" id="CHEBI:29105"/>
    </ligand>
</feature>
<keyword evidence="17" id="KW-0812">Transmembrane</keyword>
<keyword evidence="10 11" id="KW-0862">Zinc</keyword>
<dbReference type="FunFam" id="1.10.8.10:FF:000016">
    <property type="entry name" value="Ubiquitin carboxyl-terminal hydrolase"/>
    <property type="match status" value="1"/>
</dbReference>
<evidence type="ECO:0000256" key="4">
    <source>
        <dbReference type="ARBA" id="ARBA00022723"/>
    </source>
</evidence>
<keyword evidence="17" id="KW-0472">Membrane</keyword>
<dbReference type="InterPro" id="IPR016652">
    <property type="entry name" value="Ubiquitinyl_hydrolase"/>
</dbReference>
<dbReference type="PANTHER" id="PTHR21646">
    <property type="entry name" value="UBIQUITIN CARBOXYL-TERMINAL HYDROLASE"/>
    <property type="match status" value="1"/>
</dbReference>
<evidence type="ECO:0000256" key="10">
    <source>
        <dbReference type="ARBA" id="ARBA00022833"/>
    </source>
</evidence>
<evidence type="ECO:0000256" key="14">
    <source>
        <dbReference type="PIRSR" id="PIRSR016308-3"/>
    </source>
</evidence>
<dbReference type="Pfam" id="PF02148">
    <property type="entry name" value="zf-UBP"/>
    <property type="match status" value="1"/>
</dbReference>
<dbReference type="InterPro" id="IPR028889">
    <property type="entry name" value="USP"/>
</dbReference>
<dbReference type="SMART" id="SM00290">
    <property type="entry name" value="ZnF_UBP"/>
    <property type="match status" value="1"/>
</dbReference>
<dbReference type="Pfam" id="PF00443">
    <property type="entry name" value="UCH"/>
    <property type="match status" value="1"/>
</dbReference>
<accession>A0A812D9Z9</accession>
<feature type="active site" description="Proton acceptor" evidence="12">
    <location>
        <position position="781"/>
    </location>
</feature>
<dbReference type="GO" id="GO:0004843">
    <property type="term" value="F:cysteine-type deubiquitinase activity"/>
    <property type="evidence" value="ECO:0007669"/>
    <property type="project" value="UniProtKB-UniRule"/>
</dbReference>
<dbReference type="SUPFAM" id="SSF54001">
    <property type="entry name" value="Cysteine proteinases"/>
    <property type="match status" value="1"/>
</dbReference>
<dbReference type="PROSITE" id="PS50030">
    <property type="entry name" value="UBA"/>
    <property type="match status" value="2"/>
</dbReference>
<feature type="binding site" evidence="14">
    <location>
        <position position="225"/>
    </location>
    <ligand>
        <name>Zn(2+)</name>
        <dbReference type="ChEBI" id="CHEBI:29105"/>
    </ligand>
</feature>
<feature type="binding site" evidence="13">
    <location>
        <position position="257"/>
    </location>
    <ligand>
        <name>substrate</name>
    </ligand>
</feature>
<protein>
    <recommendedName>
        <fullName evidence="11 16">Ubiquitin carboxyl-terminal hydrolase</fullName>
        <ecNumber evidence="11 16">3.4.19.12</ecNumber>
    </recommendedName>
</protein>
<feature type="binding site" evidence="13">
    <location>
        <begin position="214"/>
        <end position="217"/>
    </location>
    <ligand>
        <name>substrate</name>
    </ligand>
</feature>
<feature type="transmembrane region" description="Helical" evidence="17">
    <location>
        <begin position="446"/>
        <end position="465"/>
    </location>
</feature>
<dbReference type="InterPro" id="IPR013083">
    <property type="entry name" value="Znf_RING/FYVE/PHD"/>
</dbReference>
<evidence type="ECO:0000256" key="17">
    <source>
        <dbReference type="SAM" id="Phobius"/>
    </source>
</evidence>
<gene>
    <name evidence="21" type="ORF">SPHA_48571</name>
</gene>
<evidence type="ECO:0000259" key="20">
    <source>
        <dbReference type="PROSITE" id="PS50271"/>
    </source>
</evidence>
<evidence type="ECO:0000256" key="12">
    <source>
        <dbReference type="PIRSR" id="PIRSR016308-1"/>
    </source>
</evidence>
<dbReference type="PIRSF" id="PIRSF016308">
    <property type="entry name" value="UBP"/>
    <property type="match status" value="1"/>
</dbReference>
<keyword evidence="3 11" id="KW-0645">Protease</keyword>
<evidence type="ECO:0000256" key="15">
    <source>
        <dbReference type="PROSITE-ProRule" id="PRU00502"/>
    </source>
</evidence>
<dbReference type="PROSITE" id="PS00972">
    <property type="entry name" value="USP_1"/>
    <property type="match status" value="1"/>
</dbReference>
<dbReference type="InterPro" id="IPR001607">
    <property type="entry name" value="Znf_UBP"/>
</dbReference>
<dbReference type="OrthoDB" id="361536at2759"/>
<dbReference type="InterPro" id="IPR050185">
    <property type="entry name" value="Ub_carboxyl-term_hydrolase"/>
</dbReference>
<dbReference type="InterPro" id="IPR015940">
    <property type="entry name" value="UBA"/>
</dbReference>
<dbReference type="Proteomes" id="UP000597762">
    <property type="component" value="Unassembled WGS sequence"/>
</dbReference>
<dbReference type="EC" id="3.4.19.12" evidence="11 16"/>
<keyword evidence="17" id="KW-1133">Transmembrane helix</keyword>
<feature type="domain" description="USP" evidence="19">
    <location>
        <begin position="319"/>
        <end position="819"/>
    </location>
</feature>
<feature type="active site" description="Nucleophile" evidence="12">
    <location>
        <position position="328"/>
    </location>
</feature>
<dbReference type="GO" id="GO:0008270">
    <property type="term" value="F:zinc ion binding"/>
    <property type="evidence" value="ECO:0007669"/>
    <property type="project" value="UniProtKB-UniRule"/>
</dbReference>
<feature type="transmembrane region" description="Helical" evidence="17">
    <location>
        <begin position="472"/>
        <end position="497"/>
    </location>
</feature>
<evidence type="ECO:0000256" key="1">
    <source>
        <dbReference type="ARBA" id="ARBA00000707"/>
    </source>
</evidence>
<dbReference type="PANTHER" id="PTHR21646:SF10">
    <property type="entry name" value="UBIQUITIN CARBOXYL-TERMINAL HYDROLASE 14"/>
    <property type="match status" value="1"/>
</dbReference>
<dbReference type="PROSITE" id="PS00973">
    <property type="entry name" value="USP_2"/>
    <property type="match status" value="1"/>
</dbReference>
<dbReference type="CDD" id="cd14294">
    <property type="entry name" value="UBA1_UBP5_like"/>
    <property type="match status" value="1"/>
</dbReference>
<feature type="binding site" evidence="14">
    <location>
        <position position="212"/>
    </location>
    <ligand>
        <name>Zn(2+)</name>
        <dbReference type="ChEBI" id="CHEBI:29105"/>
    </ligand>
</feature>
<dbReference type="PROSITE" id="PS50271">
    <property type="entry name" value="ZF_UBP"/>
    <property type="match status" value="1"/>
</dbReference>
<feature type="binding site" evidence="13">
    <location>
        <position position="252"/>
    </location>
    <ligand>
        <name>substrate</name>
    </ligand>
</feature>
<dbReference type="Gene3D" id="1.10.8.10">
    <property type="entry name" value="DNA helicase RuvA subunit, C-terminal domain"/>
    <property type="match status" value="2"/>
</dbReference>
<dbReference type="FunFam" id="1.10.8.10:FF:000003">
    <property type="entry name" value="UV excision repair protein RAD23 homolog"/>
    <property type="match status" value="1"/>
</dbReference>
<dbReference type="InterPro" id="IPR038765">
    <property type="entry name" value="Papain-like_cys_pep_sf"/>
</dbReference>
<proteinExistence type="inferred from homology"/>
<name>A0A812D9Z9_ACAPH</name>